<evidence type="ECO:0000256" key="8">
    <source>
        <dbReference type="ARBA" id="ARBA00022824"/>
    </source>
</evidence>
<dbReference type="EC" id="3.1.-.-" evidence="12"/>
<feature type="compositionally biased region" description="Low complexity" evidence="13">
    <location>
        <begin position="1"/>
        <end position="15"/>
    </location>
</feature>
<feature type="transmembrane region" description="Helical" evidence="12">
    <location>
        <begin position="964"/>
        <end position="993"/>
    </location>
</feature>
<evidence type="ECO:0000259" key="14">
    <source>
        <dbReference type="Pfam" id="PF07819"/>
    </source>
</evidence>
<name>A0ABR1QJD0_9PEZI</name>
<feature type="domain" description="GPI inositol-deacylase PGAP1-like alpha/beta" evidence="14">
    <location>
        <begin position="206"/>
        <end position="451"/>
    </location>
</feature>
<keyword evidence="6 12" id="KW-0812">Transmembrane</keyword>
<feature type="transmembrane region" description="Helical" evidence="12">
    <location>
        <begin position="130"/>
        <end position="151"/>
    </location>
</feature>
<evidence type="ECO:0000313" key="17">
    <source>
        <dbReference type="Proteomes" id="UP001391051"/>
    </source>
</evidence>
<dbReference type="Pfam" id="PF25141">
    <property type="entry name" value="PGAP1_2nd"/>
    <property type="match status" value="1"/>
</dbReference>
<comment type="subcellular location">
    <subcellularLocation>
        <location evidence="2">Endoplasmic reticulum membrane</location>
        <topology evidence="2">Multi-pass membrane protein</topology>
    </subcellularLocation>
</comment>
<evidence type="ECO:0000256" key="2">
    <source>
        <dbReference type="ARBA" id="ARBA00004477"/>
    </source>
</evidence>
<keyword evidence="7 12" id="KW-0378">Hydrolase</keyword>
<dbReference type="PANTHER" id="PTHR15495:SF7">
    <property type="entry name" value="GPI INOSITOL-DEACYLASE"/>
    <property type="match status" value="1"/>
</dbReference>
<dbReference type="PANTHER" id="PTHR15495">
    <property type="entry name" value="NEGATIVE REGULATOR OF VESICLE FORMATION-RELATED"/>
    <property type="match status" value="1"/>
</dbReference>
<protein>
    <recommendedName>
        <fullName evidence="4 12">GPI inositol-deacylase</fullName>
        <ecNumber evidence="12">3.1.-.-</ecNumber>
    </recommendedName>
</protein>
<keyword evidence="9 12" id="KW-0653">Protein transport</keyword>
<accession>A0ABR1QJD0</accession>
<feature type="transmembrane region" description="Helical" evidence="12">
    <location>
        <begin position="848"/>
        <end position="865"/>
    </location>
</feature>
<dbReference type="Gene3D" id="3.40.50.1820">
    <property type="entry name" value="alpha/beta hydrolase"/>
    <property type="match status" value="1"/>
</dbReference>
<feature type="transmembrane region" description="Helical" evidence="12">
    <location>
        <begin position="1085"/>
        <end position="1103"/>
    </location>
</feature>
<feature type="transmembrane region" description="Helical" evidence="12">
    <location>
        <begin position="1013"/>
        <end position="1039"/>
    </location>
</feature>
<evidence type="ECO:0000256" key="13">
    <source>
        <dbReference type="SAM" id="MobiDB-lite"/>
    </source>
</evidence>
<feature type="compositionally biased region" description="Polar residues" evidence="13">
    <location>
        <begin position="88"/>
        <end position="103"/>
    </location>
</feature>
<keyword evidence="5 12" id="KW-0813">Transport</keyword>
<proteinExistence type="inferred from homology"/>
<evidence type="ECO:0000256" key="4">
    <source>
        <dbReference type="ARBA" id="ARBA00015856"/>
    </source>
</evidence>
<evidence type="ECO:0000256" key="7">
    <source>
        <dbReference type="ARBA" id="ARBA00022801"/>
    </source>
</evidence>
<organism evidence="16 17">
    <name type="scientific">Apiospora aurea</name>
    <dbReference type="NCBI Taxonomy" id="335848"/>
    <lineage>
        <taxon>Eukaryota</taxon>
        <taxon>Fungi</taxon>
        <taxon>Dikarya</taxon>
        <taxon>Ascomycota</taxon>
        <taxon>Pezizomycotina</taxon>
        <taxon>Sordariomycetes</taxon>
        <taxon>Xylariomycetidae</taxon>
        <taxon>Amphisphaeriales</taxon>
        <taxon>Apiosporaceae</taxon>
        <taxon>Apiospora</taxon>
    </lineage>
</organism>
<evidence type="ECO:0000256" key="1">
    <source>
        <dbReference type="ARBA" id="ARBA00003496"/>
    </source>
</evidence>
<dbReference type="InterPro" id="IPR029058">
    <property type="entry name" value="AB_hydrolase_fold"/>
</dbReference>
<gene>
    <name evidence="16" type="ORF">PG986_006057</name>
</gene>
<evidence type="ECO:0000256" key="10">
    <source>
        <dbReference type="ARBA" id="ARBA00022989"/>
    </source>
</evidence>
<comment type="function">
    <text evidence="1 12">Involved in inositol deacylation of GPI-anchored proteins which plays important roles in the quality control and ER-associated degradation of GPI-anchored proteins.</text>
</comment>
<evidence type="ECO:0000313" key="16">
    <source>
        <dbReference type="EMBL" id="KAK7956835.1"/>
    </source>
</evidence>
<dbReference type="SUPFAM" id="SSF53474">
    <property type="entry name" value="alpha/beta-Hydrolases"/>
    <property type="match status" value="1"/>
</dbReference>
<dbReference type="Pfam" id="PF07819">
    <property type="entry name" value="PGAP1"/>
    <property type="match status" value="1"/>
</dbReference>
<feature type="domain" description="GPI inositol-deacylase transmembrane" evidence="15">
    <location>
        <begin position="807"/>
        <end position="1123"/>
    </location>
</feature>
<evidence type="ECO:0000259" key="15">
    <source>
        <dbReference type="Pfam" id="PF25140"/>
    </source>
</evidence>
<evidence type="ECO:0000256" key="9">
    <source>
        <dbReference type="ARBA" id="ARBA00022927"/>
    </source>
</evidence>
<feature type="transmembrane region" description="Helical" evidence="12">
    <location>
        <begin position="899"/>
        <end position="932"/>
    </location>
</feature>
<dbReference type="Pfam" id="PF25140">
    <property type="entry name" value="PGAP1_TMD"/>
    <property type="match status" value="1"/>
</dbReference>
<keyword evidence="11 12" id="KW-0472">Membrane</keyword>
<dbReference type="InterPro" id="IPR012908">
    <property type="entry name" value="PGAP1-ab_dom-like"/>
</dbReference>
<keyword evidence="17" id="KW-1185">Reference proteome</keyword>
<reference evidence="16 17" key="1">
    <citation type="submission" date="2023-01" db="EMBL/GenBank/DDBJ databases">
        <title>Analysis of 21 Apiospora genomes using comparative genomics revels a genus with tremendous synthesis potential of carbohydrate active enzymes and secondary metabolites.</title>
        <authorList>
            <person name="Sorensen T."/>
        </authorList>
    </citation>
    <scope>NUCLEOTIDE SEQUENCE [LARGE SCALE GENOMIC DNA]</scope>
    <source>
        <strain evidence="16 17">CBS 24483</strain>
    </source>
</reference>
<dbReference type="EMBL" id="JAQQWE010000004">
    <property type="protein sequence ID" value="KAK7956835.1"/>
    <property type="molecule type" value="Genomic_DNA"/>
</dbReference>
<evidence type="ECO:0000256" key="6">
    <source>
        <dbReference type="ARBA" id="ARBA00022692"/>
    </source>
</evidence>
<sequence>MQRRSSASSVSSADALIETPIQRSHGKEEVDKPIGLVNSPRKAAQSEAKPKETHPSSRASAARIRRPSSNVNWKPAHSRNGSVAARDTATNPSFPATVSSQKDLVQDEHETSKMTDKKQLGRRAWSRNPWATTWLVFLTTLAGVALLASILNSSVTRQLDPKGCRMSYMNPRYIHLSEFDTEHTRFASKYSLYLYREGGVYESPMVSGIPVLFVPGNAGSYKQVRPIAAEAARYFHDVLQHDPALAGSGVRNLDFFTVDFNEDFSAFHGQTMLDQAEYLNEVIRYILSLYLDPRTSGRRDPNSPDPTSVIILGHSMGGIVARTMLIMPNYQSKSINTIVTMSAPHARSPVSFDSQLVNIYEDINSYWRHAYAQKWANNNPLWHVTLVSITGGGLDTVVPADYASVESIVPDTHGFTVFTSSIPSVWSSMDHAAILWCDQFRKVITKALYEIVDNTRASQTKPRAERMRVFKRWFLSGLENIAEKTLPQAEPDILLTYGDDSSKILREGQRLTLREFGSSGKATAYLMPVPPLGDSERLRFTLLTDANLVSPGENRRLEVLVCSMIPTQSGQNSMVFSSYLDLSGEDHGSTKMACKNSAPDTVLLPASTGNTKFPFYRDGEHSISPYSYLQYDVEDVADHEFVAVVDRGLPGSPGWVVAEFSDPKSALTTNNISFRQLLNSGVHVEVPSQQPMVTEIRIPSIRSSLFAYDLRIDKKRCDGNQELFAPLVRQFMSEPYESRFFVNAQDVKVSLHGLAPYVPPPMRPRRSSDGISFQFWTDPDCGSSMTISLTVDPLGSLGKLVMRYRTVFAAFPLLVVAMVIRKQFRVYDSTGVFVPFLDSLDMCLRQSLPLLFISLTLLAMATGPVDSTKPGRFWPWKNGTAVIDFSQNDLLIGTSDPVFWFMIPMIGLVCVGVCTCLHYMAVLLISVCTIIYRYMTTRPAWVRHDDKRRAVSPMFSPSSPRRRLVITGILLFLVSTFIPYQFAFVVACLVQLTTCVRALHFAREVPSPANSNFYNYVHSIFQLMLWVLPINLPTLVVWIRNLAVQWFTPFSSHHNVLSILPFILLVETLTTGKMVPRVTSRFRHLASVLLFSIAIYAAVYGVSHAYMLHYLVNLVAAWLVAVHSTSDTWALAGLSSVLDSDAAELQKEGKTP</sequence>
<keyword evidence="8 12" id="KW-0256">Endoplasmic reticulum</keyword>
<dbReference type="Proteomes" id="UP001391051">
    <property type="component" value="Unassembled WGS sequence"/>
</dbReference>
<feature type="region of interest" description="Disordered" evidence="13">
    <location>
        <begin position="1"/>
        <end position="122"/>
    </location>
</feature>
<dbReference type="InterPro" id="IPR056824">
    <property type="entry name" value="PGAP1_TMD"/>
</dbReference>
<evidence type="ECO:0000256" key="11">
    <source>
        <dbReference type="ARBA" id="ARBA00023136"/>
    </source>
</evidence>
<comment type="similarity">
    <text evidence="3 12">Belongs to the GPI inositol-deacylase family.</text>
</comment>
<evidence type="ECO:0000256" key="5">
    <source>
        <dbReference type="ARBA" id="ARBA00022448"/>
    </source>
</evidence>
<dbReference type="GeneID" id="92075341"/>
<feature type="compositionally biased region" description="Basic and acidic residues" evidence="13">
    <location>
        <begin position="104"/>
        <end position="119"/>
    </location>
</feature>
<evidence type="ECO:0000256" key="12">
    <source>
        <dbReference type="RuleBase" id="RU365011"/>
    </source>
</evidence>
<dbReference type="RefSeq" id="XP_066702141.1">
    <property type="nucleotide sequence ID" value="XM_066842279.1"/>
</dbReference>
<keyword evidence="10 12" id="KW-1133">Transmembrane helix</keyword>
<comment type="caution">
    <text evidence="16">The sequence shown here is derived from an EMBL/GenBank/DDBJ whole genome shotgun (WGS) entry which is preliminary data.</text>
</comment>
<feature type="transmembrane region" description="Helical" evidence="12">
    <location>
        <begin position="802"/>
        <end position="820"/>
    </location>
</feature>
<dbReference type="InterPro" id="IPR039529">
    <property type="entry name" value="PGAP1/BST1"/>
</dbReference>
<evidence type="ECO:0000256" key="3">
    <source>
        <dbReference type="ARBA" id="ARBA00006931"/>
    </source>
</evidence>